<dbReference type="SUPFAM" id="SSF53474">
    <property type="entry name" value="alpha/beta-Hydrolases"/>
    <property type="match status" value="1"/>
</dbReference>
<dbReference type="AlphaFoldDB" id="A0A0U2YP34"/>
<evidence type="ECO:0000313" key="3">
    <source>
        <dbReference type="Proteomes" id="UP000067683"/>
    </source>
</evidence>
<proteinExistence type="predicted"/>
<evidence type="ECO:0000259" key="1">
    <source>
        <dbReference type="Pfam" id="PF00561"/>
    </source>
</evidence>
<dbReference type="InterPro" id="IPR050228">
    <property type="entry name" value="Carboxylesterase_BioH"/>
</dbReference>
<dbReference type="Proteomes" id="UP000067683">
    <property type="component" value="Chromosome"/>
</dbReference>
<dbReference type="Gene3D" id="3.40.50.1820">
    <property type="entry name" value="alpha/beta hydrolase"/>
    <property type="match status" value="1"/>
</dbReference>
<dbReference type="STRING" id="200991.AUC31_14750"/>
<dbReference type="PANTHER" id="PTHR43194:SF2">
    <property type="entry name" value="PEROXISOMAL MEMBRANE PROTEIN LPX1"/>
    <property type="match status" value="1"/>
</dbReference>
<keyword evidence="2" id="KW-0378">Hydrolase</keyword>
<dbReference type="EMBL" id="CP013659">
    <property type="protein sequence ID" value="ALS76378.1"/>
    <property type="molecule type" value="Genomic_DNA"/>
</dbReference>
<dbReference type="KEGG" id="prt:AUC31_14750"/>
<protein>
    <submittedName>
        <fullName evidence="2">Alpha/beta hydrolase</fullName>
    </submittedName>
</protein>
<dbReference type="RefSeq" id="WP_058383080.1">
    <property type="nucleotide sequence ID" value="NZ_CP013659.2"/>
</dbReference>
<dbReference type="PRINTS" id="PR00111">
    <property type="entry name" value="ABHYDROLASE"/>
</dbReference>
<gene>
    <name evidence="2" type="ORF">AUC31_14750</name>
</gene>
<reference evidence="2" key="1">
    <citation type="submission" date="2016-01" db="EMBL/GenBank/DDBJ databases">
        <title>Complete genome of Planococcus rifietoensis type strain M8.</title>
        <authorList>
            <person name="See-Too W.S."/>
        </authorList>
    </citation>
    <scope>NUCLEOTIDE SEQUENCE [LARGE SCALE GENOMIC DNA]</scope>
    <source>
        <strain evidence="2">M8</strain>
    </source>
</reference>
<evidence type="ECO:0000313" key="2">
    <source>
        <dbReference type="EMBL" id="ALS76378.1"/>
    </source>
</evidence>
<name>A0A0U2YP34_9BACL</name>
<dbReference type="InterPro" id="IPR029058">
    <property type="entry name" value="AB_hydrolase_fold"/>
</dbReference>
<dbReference type="GO" id="GO:0016787">
    <property type="term" value="F:hydrolase activity"/>
    <property type="evidence" value="ECO:0007669"/>
    <property type="project" value="UniProtKB-KW"/>
</dbReference>
<organism evidence="2 3">
    <name type="scientific">Planococcus rifietoensis</name>
    <dbReference type="NCBI Taxonomy" id="200991"/>
    <lineage>
        <taxon>Bacteria</taxon>
        <taxon>Bacillati</taxon>
        <taxon>Bacillota</taxon>
        <taxon>Bacilli</taxon>
        <taxon>Bacillales</taxon>
        <taxon>Caryophanaceae</taxon>
        <taxon>Planococcus</taxon>
    </lineage>
</organism>
<dbReference type="InterPro" id="IPR000073">
    <property type="entry name" value="AB_hydrolase_1"/>
</dbReference>
<feature type="domain" description="AB hydrolase-1" evidence="1">
    <location>
        <begin position="13"/>
        <end position="125"/>
    </location>
</feature>
<sequence length="236" mass="26890">MILHSESFGKGEPIVFLHSGLQTGLTDFEYQRNYFKEQFQVIVPDLRGHGNSVSEDVTDFFEDCAKDVAETLEHLGIESAHIVGASLGALSGIFFAKRFPAKVKSLTISGVTAEKPDNWEQLREQETQNQQQIFQYEEAITYFNQLHKGDWRKFIEMGQNEDWYPFEETNDLSDIDSPILYITGEGNPNETKGVLYYPAKHDHVRVSVIPFASHLVHAEQAELHAKTLELFLSHVD</sequence>
<dbReference type="Pfam" id="PF00561">
    <property type="entry name" value="Abhydrolase_1"/>
    <property type="match status" value="1"/>
</dbReference>
<keyword evidence="3" id="KW-1185">Reference proteome</keyword>
<accession>A0A0U2YP34</accession>
<dbReference type="OrthoDB" id="9805423at2"/>
<dbReference type="PANTHER" id="PTHR43194">
    <property type="entry name" value="HYDROLASE ALPHA/BETA FOLD FAMILY"/>
    <property type="match status" value="1"/>
</dbReference>